<feature type="region of interest" description="Disordered" evidence="2">
    <location>
        <begin position="488"/>
        <end position="1555"/>
    </location>
</feature>
<feature type="compositionally biased region" description="Pro residues" evidence="2">
    <location>
        <begin position="537"/>
        <end position="555"/>
    </location>
</feature>
<feature type="region of interest" description="Disordered" evidence="2">
    <location>
        <begin position="1684"/>
        <end position="2181"/>
    </location>
</feature>
<evidence type="ECO:0000313" key="5">
    <source>
        <dbReference type="Proteomes" id="UP001342314"/>
    </source>
</evidence>
<feature type="compositionally biased region" description="Basic and acidic residues" evidence="2">
    <location>
        <begin position="499"/>
        <end position="509"/>
    </location>
</feature>
<gene>
    <name evidence="4" type="ORF">Rhopal_002340-T1</name>
</gene>
<feature type="compositionally biased region" description="Low complexity" evidence="2">
    <location>
        <begin position="1086"/>
        <end position="1108"/>
    </location>
</feature>
<feature type="region of interest" description="Disordered" evidence="2">
    <location>
        <begin position="2424"/>
        <end position="2932"/>
    </location>
</feature>
<dbReference type="Pfam" id="PF22766">
    <property type="entry name" value="ZW10_C2"/>
    <property type="match status" value="1"/>
</dbReference>
<feature type="region of interest" description="Disordered" evidence="2">
    <location>
        <begin position="2202"/>
        <end position="2411"/>
    </location>
</feature>
<feature type="compositionally biased region" description="Low complexity" evidence="2">
    <location>
        <begin position="1623"/>
        <end position="1651"/>
    </location>
</feature>
<feature type="compositionally biased region" description="Acidic residues" evidence="2">
    <location>
        <begin position="1843"/>
        <end position="1861"/>
    </location>
</feature>
<dbReference type="PANTHER" id="PTHR12205">
    <property type="entry name" value="CENTROMERE/KINETOCHORE PROTEIN ZW10"/>
    <property type="match status" value="1"/>
</dbReference>
<feature type="compositionally biased region" description="Pro residues" evidence="2">
    <location>
        <begin position="1768"/>
        <end position="1793"/>
    </location>
</feature>
<feature type="compositionally biased region" description="Low complexity" evidence="2">
    <location>
        <begin position="2331"/>
        <end position="2346"/>
    </location>
</feature>
<feature type="compositionally biased region" description="Low complexity" evidence="2">
    <location>
        <begin position="2788"/>
        <end position="2800"/>
    </location>
</feature>
<dbReference type="Gene3D" id="1.10.357.150">
    <property type="match status" value="1"/>
</dbReference>
<dbReference type="PANTHER" id="PTHR12205:SF0">
    <property type="entry name" value="CENTROMERE_KINETOCHORE PROTEIN ZW10 HOMOLOG"/>
    <property type="match status" value="1"/>
</dbReference>
<feature type="compositionally biased region" description="Basic and acidic residues" evidence="2">
    <location>
        <begin position="1357"/>
        <end position="1368"/>
    </location>
</feature>
<feature type="compositionally biased region" description="Low complexity" evidence="2">
    <location>
        <begin position="1593"/>
        <end position="1609"/>
    </location>
</feature>
<sequence length="3246" mass="345037">MPTLDRFLADIGAAQLSTAVTLPPPGAPPHGPAAALHARLDDEITQTNNRTLALLKDNWDDLAGQLKHGDDLIRELEDEENELKALEQVVDGPQSLAASHLLSTASVALLSALLTFHTTTATLASATTAGNLTSAVEALRSVTAAVEEGAEEWIEQTEVWKVLVRWASEEESRLEAALQSALEGCFELDYASASNGHTAMLTLRERTAAAPNGPLLAVDELISALEELASITGRKDQVEPFLARLAKQVLRHFVAPFLEANGRLRDPQAEHSDEAAASATKPRLAFELREGQEQGSTHVVSLAPAGEGADEQDTVAALSSFLAFFTAHSSLFPRAGTRDQPSKHAATLTAHLTPSLQSYLISSHLAPSLPSSTASLAWYQTLLSSASEFESSFLAQHHLFAFLPAALSASHQPQHREVEEQRVVRSWAARVPLHWARTVGDHALARVRAAVKAWDWGEGEQVEVDVREEDEMLGLLLGLGMGDDLRAGEGEGVGVGTPRADRETERFTRELVLQTVPRGAKREMTMEEATAPKAPRPRSPPPPPPPAPAPVPAPVEEPAAAAPAPAPPPAKGGKRGKLGAARIAAPLEPRSPSPPPLFQGNDAPPPSPPSSSSAPTVPADPAPDPSAAPAHSPQALDPASIAVPSAAAQTTDVFAPLEDPAPVPAGEIGSTADVARERGVEVREGVHVYRAGVEEERGREESPEEERGEGRVLIKEEEGEEVLPPAHEPEAAQESLQEEEEDAKPRAIKEESVEPELAPPSDPGLDSAPAAPSHSPSLGLSIDDEPPHIKQEDDGDVRAHENPYVLHEVDEEQYMDEQHAQEPPSDPYAPPPAAAADEHDAYAPQEASSARDAYAPSPQDAAHDPYAPPATGESHDPYAPFATDDSHDSYGPSPEEEAHEPDAPPVRDEAHEASAPSAPSDALDPYAPAAASEAHDPSAPSASYEPDAPAEERSYDEPRELAAPSEDASQDPYAPSHHTSQQSHNFHSRDPYAPPAPAQDDSDPYAPHSPYPSHDSQPYEPYEQTDEPYEQADDEQHDHQQQQHYEPQQYETHQHDAPESPYAPVEAAYNPEQGDTEPYTVDEQGAGETYAPEAAAADPYAPHDYATDTYPAEHGESEPYDPEQGGSDPYAPLADDQQHPSSSPPEQQYDAYAPETARAEAEQPHDPYAPVEPQHDPYAPTEPQHDPYAPTELQHDPSTPAEPQHSPYAPAEQQYGLQAEGEQAYDPYAPTEEQFDPYADEHDFYATEEQNFDPYAAHQPAYEAGPSDNQSQSPVVAQEGLQTAAHDPYAPMGEPVSRSEIHAQQSYDPYAVSHDPYAPSTAADSHDHPYDPYAPSHESYDPYAPSSEEPGAPQTSHAEEPAASESHDYYSPAVNYYPQESTPAPPTSEAASNLAAVPPPPRAVGGVPPPPLASSSTTAAARTRGAAKKRQIYVPSMDTPAAANPAQHLATDVPTPSNVVSPPPSSFEAQQAAYVPLQTRSAAVSPQPYTPPLVPVRSSSTGLTRSLPGRPSSRQDGPILNHIQQRFVSPPPSAVNPYVPLANPPAAPQTMTPGGTYIPANDPLFADLFGGAGGAAKASPSTFFKADPPAQRSSSNPSFNSPNASYAPAHTGGPYGQAAGPSYGQQQHAYQPQQYQPQQYQPQQYQPQQYGQYGGYGTQEEVEELQDRYAPAYDAQQAQYSYGYEQPAMRMRGGGGLALSDDDEEDDEDENEDEDECRPVLRIRGGADLGEMDDDDGNRSADDWGFGDDAGGDGDDDGWGFGEDDAAPPTPPSPAPAPAAAKPPPAAPAPAPPSASTFATPPRAASHAPSASVTSVTSSSGSRSRPPSLAPPPLPSLDLGADVPEEEAGDDAWGFGDEDEPAAPPSPVPPADAHRPPTPPPAPAADATPSTEPVPASPQPLPDLPVAPPPEHEVAPSPKVGAAPEPEAADDDWGFGQDADAEDEAGEAGFEVSVVPEEPGDLLEYEKAVQQSATVTASPPLPALADEVVGEEETPAQEGAFAGEAATPQINEPAVESAATGPEDDGWDLEEPTFSPVEGHAAPPDARPFAVEEQEEPQRIDEQPPTAAPEPAADPQEDLELSAFPLDHPSSPPDMEHALEAEPATLTAGKPNGPAKERRRSVAIDQAEPSALNLPAQPAQEIEQEFPDVPDVSDPVLPLAAQPLPHSDSREAHVETPSTEASLQDIAAEQIDDAAQLFSNDQGVDAWGLGGEDHSPDTPAPPLATAESFSGEAQKAEALDKDLPAATSLLDPQPVTSDFDDFEDFTPAQPQTPVPKQEWEPFEEPGDEPISSLPPDTQKKNDFEEDDEELEGLATRAEDRASAESHAAAQPSSGEPSDEGSGVVVSREGAMSSPEVVEHSDAWDFDGEAEGAEVLGAADPASEEVTESIVQHESERPDTHDESSVQHEEARPIVDDAIAVPGLLLAAQDAHPQQRTFSPPPDMVPAGDDSTAEAAWGWHDDEGGAELLQDDRAPDHEQGAIPVPGESAVQHEDERIVTDSAEVTEPLPTDFAPPQGHTLSPPPSSDDVNHEHGLNLDDQEGAEALHDEPPLDVEQAAPPADDDSTVQHEAERPVLPALPTDGEPLAAELAQPQLHTISPPPSALPSDAFVEQQHDAALDEGFDDPWDLEPVEPHPTSPARADNDKTLPAVTDSSGIDQDQQPSTNSTGVVESAFEGSQAAKAEHDLGLDEPLGEPAVEDVASRSPGEVPVSQHADHPAVASADDFPAAQAPPQQHAFEPARADVRTEESPSVSRRASAGAEPSPADEEGEWGWDADADVDAGADADADPAGKASSTSATAPVPAFEAPTLSPAPSLDSPQASTPAPALPPAPAPAPAPVPAATRAVPPAADAPHSTTAISTPVAQPPSPSPGPDHSRTISRDEWAWEADKEEEQSSAPPVAAELKTGSDESAAEEAPAKSSPPPVRREQMMVSKRSREIVTIAEEILLEALQVASPSFKHPEFSAAAAPLLQTFISLLSLYRATAAVHNSRLLASVPAIGMQFANDAEWIGREVERVWRTATEDKELQVAKDQADEVELAIQSTRQLGRDTRQKQIAIQRAALMESLDEANGFMRTSDDNRYSACERALQQVTHTLQRLALVWKPVMTPTALYTSIGGLVNEVLLRVLDEIEAQADISEEESIRLNKLCKMLHELESLFDGSETTVGREVPTWWKFNFLSELLEASMADIMFLFEHGHLVDFAPQEIVSLVRALFADSSLRNQNIEKILRGHPTAPPEEEEWGGFE</sequence>
<reference evidence="4 5" key="1">
    <citation type="submission" date="2021-12" db="EMBL/GenBank/DDBJ databases">
        <title>High titer production of polyol ester of fatty acids by Rhodotorula paludigena BS15 towards product separation-free biomass refinery.</title>
        <authorList>
            <person name="Mano J."/>
            <person name="Ono H."/>
            <person name="Tanaka T."/>
            <person name="Naito K."/>
            <person name="Sushida H."/>
            <person name="Ike M."/>
            <person name="Tokuyasu K."/>
            <person name="Kitaoka M."/>
        </authorList>
    </citation>
    <scope>NUCLEOTIDE SEQUENCE [LARGE SCALE GENOMIC DNA]</scope>
    <source>
        <strain evidence="4 5">BS15</strain>
    </source>
</reference>
<feature type="compositionally biased region" description="Basic and acidic residues" evidence="2">
    <location>
        <begin position="2234"/>
        <end position="2243"/>
    </location>
</feature>
<name>A0AAV5G9Y9_9BASI</name>
<keyword evidence="1" id="KW-0175">Coiled coil</keyword>
<feature type="compositionally biased region" description="Low complexity" evidence="2">
    <location>
        <begin position="913"/>
        <end position="943"/>
    </location>
</feature>
<feature type="region of interest" description="Disordered" evidence="2">
    <location>
        <begin position="1568"/>
        <end position="1670"/>
    </location>
</feature>
<feature type="domain" description="ZW10 C-terminal helical" evidence="3">
    <location>
        <begin position="3087"/>
        <end position="3228"/>
    </location>
</feature>
<feature type="compositionally biased region" description="Basic and acidic residues" evidence="2">
    <location>
        <begin position="674"/>
        <end position="701"/>
    </location>
</feature>
<feature type="compositionally biased region" description="Basic and acidic residues" evidence="2">
    <location>
        <begin position="2390"/>
        <end position="2411"/>
    </location>
</feature>
<proteinExistence type="predicted"/>
<dbReference type="InterPro" id="IPR055148">
    <property type="entry name" value="ZW10_C_2"/>
</dbReference>
<dbReference type="GO" id="GO:0005737">
    <property type="term" value="C:cytoplasm"/>
    <property type="evidence" value="ECO:0007669"/>
    <property type="project" value="GOC"/>
</dbReference>
<feature type="compositionally biased region" description="Acidic residues" evidence="2">
    <location>
        <begin position="1927"/>
        <end position="1946"/>
    </location>
</feature>
<feature type="compositionally biased region" description="Basic and acidic residues" evidence="2">
    <location>
        <begin position="900"/>
        <end position="912"/>
    </location>
</feature>
<feature type="compositionally biased region" description="Polar residues" evidence="2">
    <location>
        <begin position="2651"/>
        <end position="2669"/>
    </location>
</feature>
<feature type="compositionally biased region" description="Acidic residues" evidence="2">
    <location>
        <begin position="1750"/>
        <end position="1766"/>
    </location>
</feature>
<dbReference type="GO" id="GO:1990423">
    <property type="term" value="C:RZZ complex"/>
    <property type="evidence" value="ECO:0007669"/>
    <property type="project" value="TreeGrafter"/>
</dbReference>
<feature type="compositionally biased region" description="Pro residues" evidence="2">
    <location>
        <begin position="1895"/>
        <end position="1909"/>
    </location>
</feature>
<feature type="compositionally biased region" description="Low complexity" evidence="2">
    <location>
        <begin position="2063"/>
        <end position="2074"/>
    </location>
</feature>
<dbReference type="InterPro" id="IPR046362">
    <property type="entry name" value="Zw10/DSL1_C_sf"/>
</dbReference>
<feature type="compositionally biased region" description="Acidic residues" evidence="2">
    <location>
        <begin position="2022"/>
        <end position="2031"/>
    </location>
</feature>
<evidence type="ECO:0000256" key="2">
    <source>
        <dbReference type="SAM" id="MobiDB-lite"/>
    </source>
</evidence>
<feature type="compositionally biased region" description="Basic and acidic residues" evidence="2">
    <location>
        <begin position="2738"/>
        <end position="2748"/>
    </location>
</feature>
<feature type="compositionally biased region" description="Pro residues" evidence="2">
    <location>
        <begin position="2826"/>
        <end position="2839"/>
    </location>
</feature>
<accession>A0AAV5G9Y9</accession>
<feature type="compositionally biased region" description="Low complexity" evidence="2">
    <location>
        <begin position="1042"/>
        <end position="1051"/>
    </location>
</feature>
<feature type="compositionally biased region" description="Pro residues" evidence="2">
    <location>
        <begin position="1397"/>
        <end position="1412"/>
    </location>
</feature>
<feature type="compositionally biased region" description="Acidic residues" evidence="2">
    <location>
        <begin position="1700"/>
        <end position="1716"/>
    </location>
</feature>
<feature type="compositionally biased region" description="Basic and acidic residues" evidence="2">
    <location>
        <begin position="743"/>
        <end position="752"/>
    </location>
</feature>
<feature type="compositionally biased region" description="Basic and acidic residues" evidence="2">
    <location>
        <begin position="950"/>
        <end position="960"/>
    </location>
</feature>
<feature type="compositionally biased region" description="Low complexity" evidence="2">
    <location>
        <begin position="2717"/>
        <end position="2737"/>
    </location>
</feature>
<feature type="compositionally biased region" description="Low complexity" evidence="2">
    <location>
        <begin position="2840"/>
        <end position="2853"/>
    </location>
</feature>
<protein>
    <recommendedName>
        <fullName evidence="3">ZW10 C-terminal helical domain-containing protein</fullName>
    </recommendedName>
</protein>
<evidence type="ECO:0000259" key="3">
    <source>
        <dbReference type="Pfam" id="PF22766"/>
    </source>
</evidence>
<keyword evidence="5" id="KW-1185">Reference proteome</keyword>
<feature type="compositionally biased region" description="Low complexity" evidence="2">
    <location>
        <begin position="1915"/>
        <end position="1926"/>
    </location>
</feature>
<comment type="caution">
    <text evidence="4">The sequence shown here is derived from an EMBL/GenBank/DDBJ whole genome shotgun (WGS) entry which is preliminary data.</text>
</comment>
<feature type="compositionally biased region" description="Acidic residues" evidence="2">
    <location>
        <begin position="2618"/>
        <end position="2630"/>
    </location>
</feature>
<feature type="compositionally biased region" description="Pro residues" evidence="2">
    <location>
        <begin position="589"/>
        <end position="609"/>
    </location>
</feature>
<evidence type="ECO:0000313" key="4">
    <source>
        <dbReference type="EMBL" id="GJN89360.1"/>
    </source>
</evidence>
<feature type="compositionally biased region" description="Pro residues" evidence="2">
    <location>
        <begin position="824"/>
        <end position="833"/>
    </location>
</feature>
<feature type="compositionally biased region" description="Pro residues" evidence="2">
    <location>
        <begin position="1862"/>
        <end position="1883"/>
    </location>
</feature>
<feature type="compositionally biased region" description="Acidic residues" evidence="2">
    <location>
        <begin position="2764"/>
        <end position="2787"/>
    </location>
</feature>
<feature type="compositionally biased region" description="Low complexity" evidence="2">
    <location>
        <begin position="578"/>
        <end position="588"/>
    </location>
</feature>
<feature type="compositionally biased region" description="Low complexity" evidence="2">
    <location>
        <begin position="1413"/>
        <end position="1424"/>
    </location>
</feature>
<dbReference type="Proteomes" id="UP001342314">
    <property type="component" value="Unassembled WGS sequence"/>
</dbReference>
<dbReference type="EMBL" id="BQKY01000004">
    <property type="protein sequence ID" value="GJN89360.1"/>
    <property type="molecule type" value="Genomic_DNA"/>
</dbReference>
<feature type="compositionally biased region" description="Low complexity" evidence="2">
    <location>
        <begin position="1794"/>
        <end position="1827"/>
    </location>
</feature>
<feature type="compositionally biased region" description="Low complexity" evidence="2">
    <location>
        <begin position="1884"/>
        <end position="1893"/>
    </location>
</feature>
<feature type="compositionally biased region" description="Basic and acidic residues" evidence="2">
    <location>
        <begin position="785"/>
        <end position="801"/>
    </location>
</feature>
<evidence type="ECO:0000256" key="1">
    <source>
        <dbReference type="SAM" id="Coils"/>
    </source>
</evidence>
<feature type="coiled-coil region" evidence="1">
    <location>
        <begin position="3121"/>
        <end position="3148"/>
    </location>
</feature>
<organism evidence="4 5">
    <name type="scientific">Rhodotorula paludigena</name>
    <dbReference type="NCBI Taxonomy" id="86838"/>
    <lineage>
        <taxon>Eukaryota</taxon>
        <taxon>Fungi</taxon>
        <taxon>Dikarya</taxon>
        <taxon>Basidiomycota</taxon>
        <taxon>Pucciniomycotina</taxon>
        <taxon>Microbotryomycetes</taxon>
        <taxon>Sporidiobolales</taxon>
        <taxon>Sporidiobolaceae</taxon>
        <taxon>Rhodotorula</taxon>
    </lineage>
</organism>
<feature type="compositionally biased region" description="Basic and acidic residues" evidence="2">
    <location>
        <begin position="2469"/>
        <end position="2478"/>
    </location>
</feature>
<dbReference type="GO" id="GO:0006888">
    <property type="term" value="P:endoplasmic reticulum to Golgi vesicle-mediated transport"/>
    <property type="evidence" value="ECO:0007669"/>
    <property type="project" value="TreeGrafter"/>
</dbReference>
<feature type="compositionally biased region" description="Acidic residues" evidence="2">
    <location>
        <begin position="1023"/>
        <end position="1033"/>
    </location>
</feature>
<feature type="compositionally biased region" description="Basic and acidic residues" evidence="2">
    <location>
        <begin position="2874"/>
        <end position="2888"/>
    </location>
</feature>
<feature type="compositionally biased region" description="Low complexity" evidence="2">
    <location>
        <begin position="765"/>
        <end position="781"/>
    </location>
</feature>
<dbReference type="GO" id="GO:0007094">
    <property type="term" value="P:mitotic spindle assembly checkpoint signaling"/>
    <property type="evidence" value="ECO:0007669"/>
    <property type="project" value="TreeGrafter"/>
</dbReference>